<proteinExistence type="predicted"/>
<comment type="caution">
    <text evidence="2">The sequence shown here is derived from an EMBL/GenBank/DDBJ whole genome shotgun (WGS) entry which is preliminary data.</text>
</comment>
<dbReference type="EMBL" id="JAVRFE010000061">
    <property type="protein sequence ID" value="MDT0460323.1"/>
    <property type="molecule type" value="Genomic_DNA"/>
</dbReference>
<feature type="signal peptide" evidence="1">
    <location>
        <begin position="1"/>
        <end position="25"/>
    </location>
</feature>
<reference evidence="2" key="1">
    <citation type="submission" date="2024-05" db="EMBL/GenBank/DDBJ databases">
        <title>30 novel species of actinomycetes from the DSMZ collection.</title>
        <authorList>
            <person name="Nouioui I."/>
        </authorList>
    </citation>
    <scope>NUCLEOTIDE SEQUENCE</scope>
    <source>
        <strain evidence="2">DSM 41527</strain>
    </source>
</reference>
<organism evidence="2 3">
    <name type="scientific">Streptomyces mooreae</name>
    <dbReference type="NCBI Taxonomy" id="3075523"/>
    <lineage>
        <taxon>Bacteria</taxon>
        <taxon>Bacillati</taxon>
        <taxon>Actinomycetota</taxon>
        <taxon>Actinomycetes</taxon>
        <taxon>Kitasatosporales</taxon>
        <taxon>Streptomycetaceae</taxon>
        <taxon>Streptomyces</taxon>
    </lineage>
</organism>
<feature type="chain" id="PRO_5046392827" description="Right-handed parallel beta-helix repeat-containing protein" evidence="1">
    <location>
        <begin position="26"/>
        <end position="293"/>
    </location>
</feature>
<gene>
    <name evidence="2" type="ORF">RM550_32155</name>
</gene>
<dbReference type="SUPFAM" id="SSF51126">
    <property type="entry name" value="Pectin lyase-like"/>
    <property type="match status" value="1"/>
</dbReference>
<evidence type="ECO:0000313" key="3">
    <source>
        <dbReference type="Proteomes" id="UP001180551"/>
    </source>
</evidence>
<name>A0ABU2TH99_9ACTN</name>
<sequence>MKLRKTAIRALATVAGTTLVATGMAVTPAAAQTFVPCSPGALAGAITAANASGDTLILAPGCVYALTAPLPSIQNTINILGNGATLTRSGAAPAFRILKVDAVGKLSLHLTTISNGDASGDFGGGIRNDGTLNVVHSVIRNNRADFSGGIGGNTGSTTRVIQSIISGNTVTRNGGGLANDGDMTIAQSSITQNTALEKGGGVANDATLKIVQSSIQQNEASGPTGVGGGIANFGGAGATTTLTESRVSDNTATNAPGGIYNDTGSVALLLSIVHNNHPTNCAGSPTTVPGCLG</sequence>
<keyword evidence="1" id="KW-0732">Signal</keyword>
<protein>
    <recommendedName>
        <fullName evidence="4">Right-handed parallel beta-helix repeat-containing protein</fullName>
    </recommendedName>
</protein>
<evidence type="ECO:0000313" key="2">
    <source>
        <dbReference type="EMBL" id="MDT0460323.1"/>
    </source>
</evidence>
<keyword evidence="3" id="KW-1185">Reference proteome</keyword>
<evidence type="ECO:0000256" key="1">
    <source>
        <dbReference type="SAM" id="SignalP"/>
    </source>
</evidence>
<dbReference type="RefSeq" id="WP_311627273.1">
    <property type="nucleotide sequence ID" value="NZ_JAVRFE010000061.1"/>
</dbReference>
<evidence type="ECO:0008006" key="4">
    <source>
        <dbReference type="Google" id="ProtNLM"/>
    </source>
</evidence>
<dbReference type="InterPro" id="IPR011050">
    <property type="entry name" value="Pectin_lyase_fold/virulence"/>
</dbReference>
<accession>A0ABU2TH99</accession>
<dbReference type="Proteomes" id="UP001180551">
    <property type="component" value="Unassembled WGS sequence"/>
</dbReference>